<dbReference type="InterPro" id="IPR039910">
    <property type="entry name" value="D15-like"/>
</dbReference>
<dbReference type="AlphaFoldDB" id="A0A5C8P5T5"/>
<keyword evidence="3" id="KW-0812">Transmembrane</keyword>
<dbReference type="EMBL" id="VDUY01000001">
    <property type="protein sequence ID" value="TXL68663.1"/>
    <property type="molecule type" value="Genomic_DNA"/>
</dbReference>
<dbReference type="GO" id="GO:0019867">
    <property type="term" value="C:outer membrane"/>
    <property type="evidence" value="ECO:0007669"/>
    <property type="project" value="InterPro"/>
</dbReference>
<dbReference type="PANTHER" id="PTHR12815:SF47">
    <property type="entry name" value="TRANSLOCATION AND ASSEMBLY MODULE SUBUNIT TAMA"/>
    <property type="match status" value="1"/>
</dbReference>
<dbReference type="OrthoDB" id="9769707at2"/>
<keyword evidence="4" id="KW-0732">Signal</keyword>
<evidence type="ECO:0000256" key="6">
    <source>
        <dbReference type="ARBA" id="ARBA00023237"/>
    </source>
</evidence>
<comment type="caution">
    <text evidence="8">The sequence shown here is derived from an EMBL/GenBank/DDBJ whole genome shotgun (WGS) entry which is preliminary data.</text>
</comment>
<keyword evidence="9" id="KW-1185">Reference proteome</keyword>
<dbReference type="Gene3D" id="2.40.160.50">
    <property type="entry name" value="membrane protein fhac: a member of the omp85/tpsb transporter family"/>
    <property type="match status" value="1"/>
</dbReference>
<evidence type="ECO:0000256" key="5">
    <source>
        <dbReference type="ARBA" id="ARBA00023136"/>
    </source>
</evidence>
<gene>
    <name evidence="8" type="ORF">FHP08_02995</name>
</gene>
<sequence>MRRRPWSPDRHGAPTRGALRLLATAWLLLVAALPARAENYRLEIEAPEELVEPIRERTLLGRWIEEAGFEREQLPLFVIRGREEAAAIVRDAGYFSAKVEVRVDPPEAGEPADLLAPARPAADAALPTVTIAVDAGARTTVSRLAFELDGAADAQALRDELLERWPLPEGSFFRPSAWEQGKRLMLELLQQRGFVRAKIASSRAQVDVQATAASLALTIETGPRLPFGALTVRGLERYDRSIVEALKPWREAGPDAAGDPYDFDQLLRFQARLRGSGYFTGVDVLPDLSAIEADPGLAEVPVVAVLRERRRKRVTLGVGYSSDEGPRALLGYEHRDFLGRGLQLESGLLWQDVRRRAFVSVRTPQRADGYFDQAGARVERLEVQGELTDRQTVLVGRGKRGEEIDHFLSLQYQTEQRTVPLDPETDRRQAFTLGYAWNLRRVDSQVDPRRGYTISAQASGGARALFSDRSFVRTWARAMRFWPMPEGSAFDGGILVGLVEGGQVFASSREGIPTENLFRTGGTHTVRGYPYLSLGVPEGGAIVGGRVMALASLEYQHPLVRDWYGAVFLDAGDAADRWQDWKPAWGAGVGVRWRSPIGPVNLDLAWGDEVRRLRFHLSVGYAF</sequence>
<comment type="subcellular location">
    <subcellularLocation>
        <location evidence="1">Membrane</location>
    </subcellularLocation>
</comment>
<organism evidence="8 9">
    <name type="scientific">Zeimonas arvi</name>
    <dbReference type="NCBI Taxonomy" id="2498847"/>
    <lineage>
        <taxon>Bacteria</taxon>
        <taxon>Pseudomonadati</taxon>
        <taxon>Pseudomonadota</taxon>
        <taxon>Betaproteobacteria</taxon>
        <taxon>Burkholderiales</taxon>
        <taxon>Burkholderiaceae</taxon>
        <taxon>Zeimonas</taxon>
    </lineage>
</organism>
<proteinExistence type="predicted"/>
<evidence type="ECO:0000256" key="3">
    <source>
        <dbReference type="ARBA" id="ARBA00022692"/>
    </source>
</evidence>
<evidence type="ECO:0000256" key="1">
    <source>
        <dbReference type="ARBA" id="ARBA00004370"/>
    </source>
</evidence>
<evidence type="ECO:0000256" key="4">
    <source>
        <dbReference type="ARBA" id="ARBA00022729"/>
    </source>
</evidence>
<keyword evidence="6" id="KW-0998">Cell outer membrane</keyword>
<dbReference type="Proteomes" id="UP000321548">
    <property type="component" value="Unassembled WGS sequence"/>
</dbReference>
<keyword evidence="2" id="KW-1134">Transmembrane beta strand</keyword>
<dbReference type="RefSeq" id="WP_147702803.1">
    <property type="nucleotide sequence ID" value="NZ_VDUY01000001.1"/>
</dbReference>
<keyword evidence="5" id="KW-0472">Membrane</keyword>
<evidence type="ECO:0000313" key="9">
    <source>
        <dbReference type="Proteomes" id="UP000321548"/>
    </source>
</evidence>
<dbReference type="PANTHER" id="PTHR12815">
    <property type="entry name" value="SORTING AND ASSEMBLY MACHINERY SAMM50 PROTEIN FAMILY MEMBER"/>
    <property type="match status" value="1"/>
</dbReference>
<evidence type="ECO:0000259" key="7">
    <source>
        <dbReference type="Pfam" id="PF01103"/>
    </source>
</evidence>
<evidence type="ECO:0000313" key="8">
    <source>
        <dbReference type="EMBL" id="TXL68663.1"/>
    </source>
</evidence>
<feature type="domain" description="Bacterial surface antigen (D15)" evidence="7">
    <location>
        <begin position="387"/>
        <end position="623"/>
    </location>
</feature>
<evidence type="ECO:0000256" key="2">
    <source>
        <dbReference type="ARBA" id="ARBA00022452"/>
    </source>
</evidence>
<accession>A0A5C8P5T5</accession>
<protein>
    <recommendedName>
        <fullName evidence="7">Bacterial surface antigen (D15) domain-containing protein</fullName>
    </recommendedName>
</protein>
<dbReference type="Gene3D" id="3.10.20.310">
    <property type="entry name" value="membrane protein fhac"/>
    <property type="match status" value="2"/>
</dbReference>
<dbReference type="InterPro" id="IPR000184">
    <property type="entry name" value="Bac_surfAg_D15"/>
</dbReference>
<reference evidence="8 9" key="1">
    <citation type="submission" date="2019-06" db="EMBL/GenBank/DDBJ databases">
        <title>Quisquiliibacterium sp. nov., isolated from a maize field.</title>
        <authorList>
            <person name="Lin S.-Y."/>
            <person name="Tsai C.-F."/>
            <person name="Young C.-C."/>
        </authorList>
    </citation>
    <scope>NUCLEOTIDE SEQUENCE [LARGE SCALE GENOMIC DNA]</scope>
    <source>
        <strain evidence="8 9">CC-CFT501</strain>
    </source>
</reference>
<dbReference type="Pfam" id="PF01103">
    <property type="entry name" value="Omp85"/>
    <property type="match status" value="1"/>
</dbReference>
<name>A0A5C8P5T5_9BURK</name>